<dbReference type="EMBL" id="FWXF01000009">
    <property type="protein sequence ID" value="SMC24038.1"/>
    <property type="molecule type" value="Genomic_DNA"/>
</dbReference>
<name>A0A1W1XKL2_9BACT</name>
<protein>
    <submittedName>
        <fullName evidence="4">Branched-chain amino acid transport system substrate-binding protein</fullName>
    </submittedName>
</protein>
<accession>A0A1W1XKL2</accession>
<dbReference type="PANTHER" id="PTHR30483">
    <property type="entry name" value="LEUCINE-SPECIFIC-BINDING PROTEIN"/>
    <property type="match status" value="1"/>
</dbReference>
<evidence type="ECO:0000313" key="4">
    <source>
        <dbReference type="EMBL" id="SMC24038.1"/>
    </source>
</evidence>
<feature type="domain" description="Leucine-binding protein" evidence="3">
    <location>
        <begin position="33"/>
        <end position="379"/>
    </location>
</feature>
<dbReference type="STRING" id="1121390.SAMN02746041_01920"/>
<dbReference type="Pfam" id="PF13458">
    <property type="entry name" value="Peripla_BP_6"/>
    <property type="match status" value="1"/>
</dbReference>
<organism evidence="4 5">
    <name type="scientific">Desulfacinum hydrothermale DSM 13146</name>
    <dbReference type="NCBI Taxonomy" id="1121390"/>
    <lineage>
        <taxon>Bacteria</taxon>
        <taxon>Pseudomonadati</taxon>
        <taxon>Thermodesulfobacteriota</taxon>
        <taxon>Syntrophobacteria</taxon>
        <taxon>Syntrophobacterales</taxon>
        <taxon>Syntrophobacteraceae</taxon>
        <taxon>Desulfacinum</taxon>
    </lineage>
</organism>
<dbReference type="RefSeq" id="WP_170920513.1">
    <property type="nucleotide sequence ID" value="NZ_FWXF01000009.1"/>
</dbReference>
<dbReference type="InterPro" id="IPR051010">
    <property type="entry name" value="BCAA_transport"/>
</dbReference>
<dbReference type="Gene3D" id="3.40.50.2300">
    <property type="match status" value="2"/>
</dbReference>
<dbReference type="Proteomes" id="UP000192783">
    <property type="component" value="Unassembled WGS sequence"/>
</dbReference>
<dbReference type="AlphaFoldDB" id="A0A1W1XKL2"/>
<dbReference type="CDD" id="cd06338">
    <property type="entry name" value="PBP1_ABC_ligand_binding-like"/>
    <property type="match status" value="1"/>
</dbReference>
<sequence length="402" mass="44086">MRALGRNLLLGVLVLGLISFFHTIPASAAGKVIKVGCAISFTGGKSRSGKLYRDAYDMAVETINKTGGVKVGNDSYQLKIIYYDDKSDPTESSRLVEKLIVEDKVNFLLGPYSSGITIPDSLVAMRYKIPMIEGGGASGKIFSRGNKYIFGTLPPAGQYFKSTLEMLKTFSPPPKTVAILYADDKFDVSVAKGTKKLAEEMGLQVALYEKYAEGASDFNTMLTKIKAQQVDVVLLAGHTEESLNFAQQAKELNVCPKMISMTVGPSEADFRKSLGKDAEHIFGVASWSTQMNFKGYLYKDTQEFVKLFKEKFNYDPDYHNASGIADVAILKAAIEKAGTLDPEKVRDAIASISLDTIYGHVEFNPNGQIKGTSVVLQILGGEVHQVYPSKEKEPVYPFPCWK</sequence>
<evidence type="ECO:0000313" key="5">
    <source>
        <dbReference type="Proteomes" id="UP000192783"/>
    </source>
</evidence>
<proteinExistence type="inferred from homology"/>
<dbReference type="SUPFAM" id="SSF53822">
    <property type="entry name" value="Periplasmic binding protein-like I"/>
    <property type="match status" value="1"/>
</dbReference>
<dbReference type="InterPro" id="IPR028081">
    <property type="entry name" value="Leu-bd"/>
</dbReference>
<evidence type="ECO:0000256" key="2">
    <source>
        <dbReference type="ARBA" id="ARBA00022729"/>
    </source>
</evidence>
<keyword evidence="2" id="KW-0732">Signal</keyword>
<keyword evidence="5" id="KW-1185">Reference proteome</keyword>
<evidence type="ECO:0000259" key="3">
    <source>
        <dbReference type="Pfam" id="PF13458"/>
    </source>
</evidence>
<dbReference type="InterPro" id="IPR028082">
    <property type="entry name" value="Peripla_BP_I"/>
</dbReference>
<evidence type="ECO:0000256" key="1">
    <source>
        <dbReference type="ARBA" id="ARBA00010062"/>
    </source>
</evidence>
<comment type="similarity">
    <text evidence="1">Belongs to the leucine-binding protein family.</text>
</comment>
<dbReference type="PANTHER" id="PTHR30483:SF37">
    <property type="entry name" value="ABC TRANSPORTER SUBSTRATE-BINDING PROTEIN"/>
    <property type="match status" value="1"/>
</dbReference>
<reference evidence="4 5" key="1">
    <citation type="submission" date="2017-04" db="EMBL/GenBank/DDBJ databases">
        <authorList>
            <person name="Afonso C.L."/>
            <person name="Miller P.J."/>
            <person name="Scott M.A."/>
            <person name="Spackman E."/>
            <person name="Goraichik I."/>
            <person name="Dimitrov K.M."/>
            <person name="Suarez D.L."/>
            <person name="Swayne D.E."/>
        </authorList>
    </citation>
    <scope>NUCLEOTIDE SEQUENCE [LARGE SCALE GENOMIC DNA]</scope>
    <source>
        <strain evidence="4 5">DSM 13146</strain>
    </source>
</reference>
<gene>
    <name evidence="4" type="ORF">SAMN02746041_01920</name>
</gene>